<dbReference type="GO" id="GO:0003677">
    <property type="term" value="F:DNA binding"/>
    <property type="evidence" value="ECO:0007669"/>
    <property type="project" value="UniProtKB-KW"/>
</dbReference>
<evidence type="ECO:0000313" key="6">
    <source>
        <dbReference type="Proteomes" id="UP000540685"/>
    </source>
</evidence>
<comment type="similarity">
    <text evidence="1">Belongs to the CdaR family.</text>
</comment>
<dbReference type="Pfam" id="PF17853">
    <property type="entry name" value="GGDEF_2"/>
    <property type="match status" value="1"/>
</dbReference>
<dbReference type="InterPro" id="IPR051448">
    <property type="entry name" value="CdaR-like_regulators"/>
</dbReference>
<dbReference type="EMBL" id="JACHMP010000001">
    <property type="protein sequence ID" value="MBB5818196.1"/>
    <property type="molecule type" value="Genomic_DNA"/>
</dbReference>
<dbReference type="Proteomes" id="UP000540685">
    <property type="component" value="Unassembled WGS sequence"/>
</dbReference>
<comment type="caution">
    <text evidence="5">The sequence shown here is derived from an EMBL/GenBank/DDBJ whole genome shotgun (WGS) entry which is preliminary data.</text>
</comment>
<dbReference type="Pfam" id="PF13556">
    <property type="entry name" value="HTH_30"/>
    <property type="match status" value="1"/>
</dbReference>
<name>A0A7W9IDD3_9ACTN</name>
<dbReference type="InterPro" id="IPR025736">
    <property type="entry name" value="PucR_C-HTH_dom"/>
</dbReference>
<dbReference type="InterPro" id="IPR042070">
    <property type="entry name" value="PucR_C-HTH_sf"/>
</dbReference>
<dbReference type="PANTHER" id="PTHR33744">
    <property type="entry name" value="CARBOHYDRATE DIACID REGULATOR"/>
    <property type="match status" value="1"/>
</dbReference>
<accession>A0A7W9IDD3</accession>
<evidence type="ECO:0000256" key="1">
    <source>
        <dbReference type="ARBA" id="ARBA00006754"/>
    </source>
</evidence>
<feature type="domain" description="CdaR GGDEF-like" evidence="4">
    <location>
        <begin position="177"/>
        <end position="285"/>
    </location>
</feature>
<gene>
    <name evidence="5" type="ORF">F4562_001258</name>
</gene>
<keyword evidence="5" id="KW-0238">DNA-binding</keyword>
<keyword evidence="6" id="KW-1185">Reference proteome</keyword>
<evidence type="ECO:0000259" key="4">
    <source>
        <dbReference type="Pfam" id="PF17853"/>
    </source>
</evidence>
<proteinExistence type="inferred from homology"/>
<feature type="domain" description="PucR C-terminal helix-turn-helix" evidence="2">
    <location>
        <begin position="334"/>
        <end position="392"/>
    </location>
</feature>
<dbReference type="InterPro" id="IPR041522">
    <property type="entry name" value="CdaR_GGDEF"/>
</dbReference>
<dbReference type="Gene3D" id="1.10.10.2840">
    <property type="entry name" value="PucR C-terminal helix-turn-helix domain"/>
    <property type="match status" value="1"/>
</dbReference>
<evidence type="ECO:0000259" key="2">
    <source>
        <dbReference type="Pfam" id="PF13556"/>
    </source>
</evidence>
<evidence type="ECO:0000313" key="5">
    <source>
        <dbReference type="EMBL" id="MBB5818196.1"/>
    </source>
</evidence>
<feature type="domain" description="RsbT co-antagonist protein RsbRD N-terminal" evidence="3">
    <location>
        <begin position="27"/>
        <end position="164"/>
    </location>
</feature>
<sequence>MGTRDVTEEEVRRIMRLAAQRLMGRLPELADELTAKIRDTDEAYRRMVPTDDHWQSVYDAMHHGIGAILLPRSERRDVPQAEKTARRRAEQGLPMDSLLRSYRLSAEVMWDALIDVVTEEELENLPVLTRSATKVWHAIDRQAIAAADAYRRREAEMFGRTAERVQSLLDALLRDRADAALVRSAAAALDLPERGRYAVVVTRLPGRSDHGDEAVRPAALGAMRLLWRMRPDDEVSVVLLHDAGADDLTRELRPHVAGYAGISPVVEGLAELGRARRLAELALRTCVGEGPQIVRLEDRLPAALVVSQPELAGHLSAAVLRPILALDQADREVLLGTLEVWLRCEGSAVRAAGQLYCHRNTVFNRIRRIEQLTGRSLSRPLDIVELALALDAVRLLPAT</sequence>
<dbReference type="Pfam" id="PF14361">
    <property type="entry name" value="RsbRD_N"/>
    <property type="match status" value="1"/>
</dbReference>
<dbReference type="PANTHER" id="PTHR33744:SF1">
    <property type="entry name" value="DNA-BINDING TRANSCRIPTIONAL ACTIVATOR ADER"/>
    <property type="match status" value="1"/>
</dbReference>
<evidence type="ECO:0000259" key="3">
    <source>
        <dbReference type="Pfam" id="PF14361"/>
    </source>
</evidence>
<dbReference type="AlphaFoldDB" id="A0A7W9IDD3"/>
<dbReference type="RefSeq" id="WP_184543939.1">
    <property type="nucleotide sequence ID" value="NZ_JACHMP010000001.1"/>
</dbReference>
<protein>
    <submittedName>
        <fullName evidence="5">DNA-binding PucR family transcriptional regulator</fullName>
    </submittedName>
</protein>
<organism evidence="5 6">
    <name type="scientific">Streptosporangium becharense</name>
    <dbReference type="NCBI Taxonomy" id="1816182"/>
    <lineage>
        <taxon>Bacteria</taxon>
        <taxon>Bacillati</taxon>
        <taxon>Actinomycetota</taxon>
        <taxon>Actinomycetes</taxon>
        <taxon>Streptosporangiales</taxon>
        <taxon>Streptosporangiaceae</taxon>
        <taxon>Streptosporangium</taxon>
    </lineage>
</organism>
<dbReference type="InterPro" id="IPR025751">
    <property type="entry name" value="RsbRD_N_dom"/>
</dbReference>
<reference evidence="5 6" key="1">
    <citation type="submission" date="2020-08" db="EMBL/GenBank/DDBJ databases">
        <title>Sequencing the genomes of 1000 actinobacteria strains.</title>
        <authorList>
            <person name="Klenk H.-P."/>
        </authorList>
    </citation>
    <scope>NUCLEOTIDE SEQUENCE [LARGE SCALE GENOMIC DNA]</scope>
    <source>
        <strain evidence="5 6">DSM 46887</strain>
    </source>
</reference>